<dbReference type="InterPro" id="IPR014371">
    <property type="entry name" value="Oat_ACAT_DAG_ARE"/>
</dbReference>
<name>A0AAD9JC56_9ANNE</name>
<protein>
    <recommendedName>
        <fullName evidence="13">O-acyltransferase</fullName>
    </recommendedName>
</protein>
<evidence type="ECO:0000256" key="2">
    <source>
        <dbReference type="ARBA" id="ARBA00009010"/>
    </source>
</evidence>
<feature type="coiled-coil region" evidence="9">
    <location>
        <begin position="48"/>
        <end position="79"/>
    </location>
</feature>
<keyword evidence="6 10" id="KW-1133">Transmembrane helix</keyword>
<keyword evidence="5" id="KW-0256">Endoplasmic reticulum</keyword>
<accession>A0AAD9JC56</accession>
<keyword evidence="12" id="KW-1185">Reference proteome</keyword>
<evidence type="ECO:0000313" key="12">
    <source>
        <dbReference type="Proteomes" id="UP001208570"/>
    </source>
</evidence>
<feature type="transmembrane region" description="Helical" evidence="10">
    <location>
        <begin position="367"/>
        <end position="391"/>
    </location>
</feature>
<evidence type="ECO:0008006" key="13">
    <source>
        <dbReference type="Google" id="ProtNLM"/>
    </source>
</evidence>
<dbReference type="GO" id="GO:0008203">
    <property type="term" value="P:cholesterol metabolic process"/>
    <property type="evidence" value="ECO:0007669"/>
    <property type="project" value="TreeGrafter"/>
</dbReference>
<dbReference type="PANTHER" id="PTHR10408:SF8">
    <property type="entry name" value="O-ACYLTRANSFERASE"/>
    <property type="match status" value="1"/>
</dbReference>
<feature type="transmembrane region" description="Helical" evidence="10">
    <location>
        <begin position="298"/>
        <end position="317"/>
    </location>
</feature>
<evidence type="ECO:0000256" key="7">
    <source>
        <dbReference type="ARBA" id="ARBA00023136"/>
    </source>
</evidence>
<evidence type="ECO:0000256" key="6">
    <source>
        <dbReference type="ARBA" id="ARBA00022989"/>
    </source>
</evidence>
<dbReference type="InterPro" id="IPR004299">
    <property type="entry name" value="MBOAT_fam"/>
</dbReference>
<organism evidence="11 12">
    <name type="scientific">Paralvinella palmiformis</name>
    <dbReference type="NCBI Taxonomy" id="53620"/>
    <lineage>
        <taxon>Eukaryota</taxon>
        <taxon>Metazoa</taxon>
        <taxon>Spiralia</taxon>
        <taxon>Lophotrochozoa</taxon>
        <taxon>Annelida</taxon>
        <taxon>Polychaeta</taxon>
        <taxon>Sedentaria</taxon>
        <taxon>Canalipalpata</taxon>
        <taxon>Terebellida</taxon>
        <taxon>Terebelliformia</taxon>
        <taxon>Alvinellidae</taxon>
        <taxon>Paralvinella</taxon>
    </lineage>
</organism>
<dbReference type="AlphaFoldDB" id="A0AAD9JC56"/>
<keyword evidence="9" id="KW-0175">Coiled coil</keyword>
<dbReference type="GO" id="GO:0008374">
    <property type="term" value="F:O-acyltransferase activity"/>
    <property type="evidence" value="ECO:0007669"/>
    <property type="project" value="InterPro"/>
</dbReference>
<dbReference type="GO" id="GO:0005789">
    <property type="term" value="C:endoplasmic reticulum membrane"/>
    <property type="evidence" value="ECO:0007669"/>
    <property type="project" value="UniProtKB-SubCell"/>
</dbReference>
<feature type="transmembrane region" description="Helical" evidence="10">
    <location>
        <begin position="468"/>
        <end position="494"/>
    </location>
</feature>
<keyword evidence="3" id="KW-0808">Transferase</keyword>
<feature type="transmembrane region" description="Helical" evidence="10">
    <location>
        <begin position="506"/>
        <end position="525"/>
    </location>
</feature>
<keyword evidence="8" id="KW-0012">Acyltransferase</keyword>
<feature type="transmembrane region" description="Helical" evidence="10">
    <location>
        <begin position="137"/>
        <end position="158"/>
    </location>
</feature>
<evidence type="ECO:0000256" key="9">
    <source>
        <dbReference type="SAM" id="Coils"/>
    </source>
</evidence>
<keyword evidence="7 10" id="KW-0472">Membrane</keyword>
<evidence type="ECO:0000256" key="10">
    <source>
        <dbReference type="SAM" id="Phobius"/>
    </source>
</evidence>
<reference evidence="11" key="1">
    <citation type="journal article" date="2023" name="Mol. Biol. Evol.">
        <title>Third-Generation Sequencing Reveals the Adaptive Role of the Epigenome in Three Deep-Sea Polychaetes.</title>
        <authorList>
            <person name="Perez M."/>
            <person name="Aroh O."/>
            <person name="Sun Y."/>
            <person name="Lan Y."/>
            <person name="Juniper S.K."/>
            <person name="Young C.R."/>
            <person name="Angers B."/>
            <person name="Qian P.Y."/>
        </authorList>
    </citation>
    <scope>NUCLEOTIDE SEQUENCE</scope>
    <source>
        <strain evidence="11">P08H-3</strain>
    </source>
</reference>
<evidence type="ECO:0000256" key="8">
    <source>
        <dbReference type="ARBA" id="ARBA00023315"/>
    </source>
</evidence>
<evidence type="ECO:0000256" key="5">
    <source>
        <dbReference type="ARBA" id="ARBA00022824"/>
    </source>
</evidence>
<proteinExistence type="inferred from homology"/>
<comment type="subcellular location">
    <subcellularLocation>
        <location evidence="1">Endoplasmic reticulum membrane</location>
        <topology evidence="1">Multi-pass membrane protein</topology>
    </subcellularLocation>
</comment>
<dbReference type="Proteomes" id="UP001208570">
    <property type="component" value="Unassembled WGS sequence"/>
</dbReference>
<keyword evidence="4 10" id="KW-0812">Transmembrane</keyword>
<dbReference type="Pfam" id="PF03062">
    <property type="entry name" value="MBOAT"/>
    <property type="match status" value="1"/>
</dbReference>
<comment type="caution">
    <text evidence="11">The sequence shown here is derived from an EMBL/GenBank/DDBJ whole genome shotgun (WGS) entry which is preliminary data.</text>
</comment>
<feature type="transmembrane region" description="Helical" evidence="10">
    <location>
        <begin position="329"/>
        <end position="347"/>
    </location>
</feature>
<evidence type="ECO:0000256" key="3">
    <source>
        <dbReference type="ARBA" id="ARBA00022679"/>
    </source>
</evidence>
<dbReference type="PANTHER" id="PTHR10408">
    <property type="entry name" value="STEROL O-ACYLTRANSFERASE"/>
    <property type="match status" value="1"/>
</dbReference>
<evidence type="ECO:0000313" key="11">
    <source>
        <dbReference type="EMBL" id="KAK2149730.1"/>
    </source>
</evidence>
<evidence type="ECO:0000256" key="4">
    <source>
        <dbReference type="ARBA" id="ARBA00022692"/>
    </source>
</evidence>
<dbReference type="EMBL" id="JAODUP010000439">
    <property type="protein sequence ID" value="KAK2149730.1"/>
    <property type="molecule type" value="Genomic_DNA"/>
</dbReference>
<sequence length="564" mass="65437">MADDKDVRRRNIGNGDVGNGVGISPFIEAKYYYADRGSTSPNNSSDRFMQREINLQRIRDKAEKLKEEVLSNLETQLRDVIDDFVQEIEMIERHGHAAEGQTPRATTYKKGELADKQYIPRASVLTELLEINHIRTIYHIFVAILIVFSLNTMVYDFLDKGTIITNFDLISWTFGNFPTVMWLWFCMLMSTTVLVYPVFNYWASNRRLGRVYWLDYVWLAIYIMYQTVFLVVPIKVLHDNKLPPASSVVIATEQTRMMMKVHAFIRENVPRAINFKKAKCKKFVLTGLMMRRLFVVQTSPNISTFCLLQLLYIEIIIPRSNHPVKWSYVFSNFAQVLACLFYMYYIFERFCVPVFNNFGVEPFSARRLILCVFGSMLPGTLVLFIGFFSILHSWLNAFAEMLRFADRLFYKDWWNSSNFSSYYRTWNVVVHDWLYTYIYKDIYKLAPTANRAAAMGSVFLLSALFHEYILAVSFGFCYPVLFLMFAGIGFGFIFLPNKGAPRSGNVFMWVALFIGTGLLMCLYSLEWYARQNCAPTSDSAIIDFLVPRSWTCDHISQSAIMTTG</sequence>
<evidence type="ECO:0000256" key="1">
    <source>
        <dbReference type="ARBA" id="ARBA00004477"/>
    </source>
</evidence>
<comment type="similarity">
    <text evidence="2">Belongs to the membrane-bound acyltransferase family. Sterol o-acyltransferase subfamily.</text>
</comment>
<gene>
    <name evidence="11" type="ORF">LSH36_439g01025</name>
</gene>
<feature type="transmembrane region" description="Helical" evidence="10">
    <location>
        <begin position="211"/>
        <end position="234"/>
    </location>
</feature>
<feature type="transmembrane region" description="Helical" evidence="10">
    <location>
        <begin position="181"/>
        <end position="199"/>
    </location>
</feature>